<sequence>MVQIFRFSLNSIKKPARSHMRGNIFLDSLRLNVKGGHGGNGLPRYGGVGGQGGCVYCVAKEGATLRNVVQRYAEKRVHASNGEDSSKHRLLGRRGVDEEVVVPVGVQIYDDRGQLLGDLNDSDASCIVAGGGMGGCSGTSFLGKPGENKVINLDLKLIADVGLVGFPNAGKSTFLKAISNAKPKIGSYPFTTIRPQIGTVQYADLRSITIADLPGLIEGAHANFGMGHKFLKHIERTRLLLFIVDISGFRLSPKHEPRDFLQNIYALNKELELYDKTLVDKPSVLLINKMDLPEAKDIFNSNKPFIKDLTLKLNECPENIKPEKLLKFEAFIPISAKNSVRINHVKEKVRLVLDDLAAKEQVTDATVLRESLANEIGERGPRVI</sequence>
<evidence type="ECO:0000256" key="2">
    <source>
        <dbReference type="ARBA" id="ARBA00023134"/>
    </source>
</evidence>
<keyword evidence="6" id="KW-1185">Reference proteome</keyword>
<reference evidence="5" key="2">
    <citation type="submission" date="2020-05" db="UniProtKB">
        <authorList>
            <consortium name="EnsemblMetazoa"/>
        </authorList>
    </citation>
    <scope>IDENTIFICATION</scope>
    <source>
        <strain evidence="5">IAEA</strain>
    </source>
</reference>
<dbReference type="SUPFAM" id="SSF82051">
    <property type="entry name" value="Obg GTP-binding protein N-terminal domain"/>
    <property type="match status" value="1"/>
</dbReference>
<evidence type="ECO:0000259" key="3">
    <source>
        <dbReference type="PROSITE" id="PS51710"/>
    </source>
</evidence>
<dbReference type="InterPro" id="IPR045086">
    <property type="entry name" value="OBG_GTPase"/>
</dbReference>
<feature type="domain" description="Obg" evidence="4">
    <location>
        <begin position="23"/>
        <end position="158"/>
    </location>
</feature>
<dbReference type="InterPro" id="IPR027417">
    <property type="entry name" value="P-loop_NTPase"/>
</dbReference>
<evidence type="ECO:0008006" key="7">
    <source>
        <dbReference type="Google" id="ProtNLM"/>
    </source>
</evidence>
<dbReference type="PANTHER" id="PTHR11702:SF43">
    <property type="entry name" value="GTP-BINDING PROTEIN 10"/>
    <property type="match status" value="1"/>
</dbReference>
<dbReference type="InterPro" id="IPR036726">
    <property type="entry name" value="GTP1_OBG_dom_sf"/>
</dbReference>
<keyword evidence="1" id="KW-0547">Nucleotide-binding</keyword>
<accession>A0A1A9ZNZ3</accession>
<dbReference type="InterPro" id="IPR006169">
    <property type="entry name" value="GTP1_OBG_dom"/>
</dbReference>
<dbReference type="EnsemblMetazoa" id="GPAI020526-RA">
    <property type="protein sequence ID" value="GPAI020526-PA"/>
    <property type="gene ID" value="GPAI020526"/>
</dbReference>
<dbReference type="PROSITE" id="PS51883">
    <property type="entry name" value="OBG"/>
    <property type="match status" value="1"/>
</dbReference>
<dbReference type="AlphaFoldDB" id="A0A1A9ZNZ3"/>
<protein>
    <recommendedName>
        <fullName evidence="7">OBG-type G domain-containing protein</fullName>
    </recommendedName>
</protein>
<keyword evidence="2" id="KW-0342">GTP-binding</keyword>
<name>A0A1A9ZNZ3_GLOPL</name>
<evidence type="ECO:0000313" key="6">
    <source>
        <dbReference type="Proteomes" id="UP000092445"/>
    </source>
</evidence>
<dbReference type="GO" id="GO:0005739">
    <property type="term" value="C:mitochondrion"/>
    <property type="evidence" value="ECO:0007669"/>
    <property type="project" value="TreeGrafter"/>
</dbReference>
<dbReference type="CDD" id="cd01898">
    <property type="entry name" value="Obg"/>
    <property type="match status" value="1"/>
</dbReference>
<reference evidence="6" key="1">
    <citation type="submission" date="2014-03" db="EMBL/GenBank/DDBJ databases">
        <authorList>
            <person name="Aksoy S."/>
            <person name="Warren W."/>
            <person name="Wilson R.K."/>
        </authorList>
    </citation>
    <scope>NUCLEOTIDE SEQUENCE [LARGE SCALE GENOMIC DNA]</scope>
    <source>
        <strain evidence="6">IAEA</strain>
    </source>
</reference>
<proteinExistence type="predicted"/>
<feature type="domain" description="OBG-type G" evidence="3">
    <location>
        <begin position="159"/>
        <end position="354"/>
    </location>
</feature>
<dbReference type="PANTHER" id="PTHR11702">
    <property type="entry name" value="DEVELOPMENTALLY REGULATED GTP-BINDING PROTEIN-RELATED"/>
    <property type="match status" value="1"/>
</dbReference>
<dbReference type="Pfam" id="PF01926">
    <property type="entry name" value="MMR_HSR1"/>
    <property type="match status" value="1"/>
</dbReference>
<evidence type="ECO:0000259" key="4">
    <source>
        <dbReference type="PROSITE" id="PS51883"/>
    </source>
</evidence>
<dbReference type="PROSITE" id="PS51710">
    <property type="entry name" value="G_OBG"/>
    <property type="match status" value="1"/>
</dbReference>
<dbReference type="Pfam" id="PF01018">
    <property type="entry name" value="GTP1_OBG"/>
    <property type="match status" value="1"/>
</dbReference>
<dbReference type="STRING" id="7398.A0A1A9ZNZ3"/>
<dbReference type="Gene3D" id="2.70.210.12">
    <property type="entry name" value="GTP1/OBG domain"/>
    <property type="match status" value="1"/>
</dbReference>
<dbReference type="VEuPathDB" id="VectorBase:GPAI020526"/>
<dbReference type="Proteomes" id="UP000092445">
    <property type="component" value="Unassembled WGS sequence"/>
</dbReference>
<dbReference type="GO" id="GO:0005525">
    <property type="term" value="F:GTP binding"/>
    <property type="evidence" value="ECO:0007669"/>
    <property type="project" value="UniProtKB-KW"/>
</dbReference>
<dbReference type="GO" id="GO:0003924">
    <property type="term" value="F:GTPase activity"/>
    <property type="evidence" value="ECO:0007669"/>
    <property type="project" value="InterPro"/>
</dbReference>
<evidence type="ECO:0000256" key="1">
    <source>
        <dbReference type="ARBA" id="ARBA00022741"/>
    </source>
</evidence>
<dbReference type="Gene3D" id="3.40.50.300">
    <property type="entry name" value="P-loop containing nucleotide triphosphate hydrolases"/>
    <property type="match status" value="1"/>
</dbReference>
<evidence type="ECO:0000313" key="5">
    <source>
        <dbReference type="EnsemblMetazoa" id="GPAI020526-PA"/>
    </source>
</evidence>
<dbReference type="InterPro" id="IPR006073">
    <property type="entry name" value="GTP-bd"/>
</dbReference>
<dbReference type="SUPFAM" id="SSF52540">
    <property type="entry name" value="P-loop containing nucleoside triphosphate hydrolases"/>
    <property type="match status" value="1"/>
</dbReference>
<organism evidence="5 6">
    <name type="scientific">Glossina pallidipes</name>
    <name type="common">Tsetse fly</name>
    <dbReference type="NCBI Taxonomy" id="7398"/>
    <lineage>
        <taxon>Eukaryota</taxon>
        <taxon>Metazoa</taxon>
        <taxon>Ecdysozoa</taxon>
        <taxon>Arthropoda</taxon>
        <taxon>Hexapoda</taxon>
        <taxon>Insecta</taxon>
        <taxon>Pterygota</taxon>
        <taxon>Neoptera</taxon>
        <taxon>Endopterygota</taxon>
        <taxon>Diptera</taxon>
        <taxon>Brachycera</taxon>
        <taxon>Muscomorpha</taxon>
        <taxon>Hippoboscoidea</taxon>
        <taxon>Glossinidae</taxon>
        <taxon>Glossina</taxon>
    </lineage>
</organism>
<dbReference type="GO" id="GO:0042254">
    <property type="term" value="P:ribosome biogenesis"/>
    <property type="evidence" value="ECO:0007669"/>
    <property type="project" value="UniProtKB-UniRule"/>
</dbReference>
<dbReference type="PRINTS" id="PR00326">
    <property type="entry name" value="GTP1OBG"/>
</dbReference>
<dbReference type="InterPro" id="IPR031167">
    <property type="entry name" value="G_OBG"/>
</dbReference>